<sequence>MSLRVIILSCLLWVLTEARAPCGLQMDCVPKGLCINAPTFSSACLNSETCCHTSGILAIGAPQNCGRSNPRGLETETQVTLDQSRPNEFPWIVALMKGSDLFGSGTLVTENVVVTAAHLMMNKTIDDFLVAGGVWDLKQLFKNTVVTRYPARIVRHPGFNGITGRNNIALIVLAISFQLKPQIGTICWPSPGISYVGDRCLVAGWGKLDYLDGDISHRQKKIDLPIVSSGVCAAQVSRVLGRRYTLDPTMLCAGGERGRDSCKGDGGSPLMCPIPGYPDLFEFVGIVNSGIKCGEEDVPGLYTNITQMKSWIDEQMDDELNKPYNTFPIYNIDYDSY</sequence>
<accession>A0ABM5I756</accession>
<organism evidence="5 6">
    <name type="scientific">Drosophila rhopaloa</name>
    <name type="common">Fruit fly</name>
    <dbReference type="NCBI Taxonomy" id="1041015"/>
    <lineage>
        <taxon>Eukaryota</taxon>
        <taxon>Metazoa</taxon>
        <taxon>Ecdysozoa</taxon>
        <taxon>Arthropoda</taxon>
        <taxon>Hexapoda</taxon>
        <taxon>Insecta</taxon>
        <taxon>Pterygota</taxon>
        <taxon>Neoptera</taxon>
        <taxon>Endopterygota</taxon>
        <taxon>Diptera</taxon>
        <taxon>Brachycera</taxon>
        <taxon>Muscomorpha</taxon>
        <taxon>Ephydroidea</taxon>
        <taxon>Drosophilidae</taxon>
        <taxon>Drosophila</taxon>
        <taxon>Sophophora</taxon>
    </lineage>
</organism>
<evidence type="ECO:0000313" key="6">
    <source>
        <dbReference type="Proteomes" id="UP001652680"/>
    </source>
</evidence>
<evidence type="ECO:0000256" key="1">
    <source>
        <dbReference type="ARBA" id="ARBA00023157"/>
    </source>
</evidence>
<keyword evidence="3" id="KW-0732">Signal</keyword>
<dbReference type="GeneID" id="108053156"/>
<protein>
    <recommendedName>
        <fullName evidence="4">Peptidase S1 domain-containing protein</fullName>
    </recommendedName>
</protein>
<dbReference type="Gene3D" id="2.40.10.10">
    <property type="entry name" value="Trypsin-like serine proteases"/>
    <property type="match status" value="1"/>
</dbReference>
<dbReference type="PROSITE" id="PS50240">
    <property type="entry name" value="TRYPSIN_DOM"/>
    <property type="match status" value="1"/>
</dbReference>
<dbReference type="Pfam" id="PF00089">
    <property type="entry name" value="Trypsin"/>
    <property type="match status" value="1"/>
</dbReference>
<dbReference type="InterPro" id="IPR043504">
    <property type="entry name" value="Peptidase_S1_PA_chymotrypsin"/>
</dbReference>
<keyword evidence="1" id="KW-1015">Disulfide bond</keyword>
<name>A0ABM5I756_DRORH</name>
<dbReference type="PRINTS" id="PR00722">
    <property type="entry name" value="CHYMOTRYPSIN"/>
</dbReference>
<dbReference type="PANTHER" id="PTHR24256">
    <property type="entry name" value="TRYPTASE-RELATED"/>
    <property type="match status" value="1"/>
</dbReference>
<dbReference type="CDD" id="cd00190">
    <property type="entry name" value="Tryp_SPc"/>
    <property type="match status" value="1"/>
</dbReference>
<dbReference type="InterPro" id="IPR001254">
    <property type="entry name" value="Trypsin_dom"/>
</dbReference>
<reference evidence="5" key="2">
    <citation type="submission" date="2025-05" db="UniProtKB">
        <authorList>
            <consortium name="EnsemblMetazoa"/>
        </authorList>
    </citation>
    <scope>IDENTIFICATION</scope>
</reference>
<feature type="domain" description="Peptidase S1" evidence="4">
    <location>
        <begin position="58"/>
        <end position="317"/>
    </location>
</feature>
<reference evidence="6" key="1">
    <citation type="journal article" date="2021" name="Elife">
        <title>Highly contiguous assemblies of 101 drosophilid genomes.</title>
        <authorList>
            <person name="Kim B.Y."/>
            <person name="Wang J.R."/>
            <person name="Miller D.E."/>
            <person name="Barmina O."/>
            <person name="Delaney E."/>
            <person name="Thompson A."/>
            <person name="Comeault A.A."/>
            <person name="Peede D."/>
            <person name="D'Agostino E.R."/>
            <person name="Pelaez J."/>
            <person name="Aguilar J.M."/>
            <person name="Haji D."/>
            <person name="Matsunaga T."/>
            <person name="Armstrong E.E."/>
            <person name="Zych M."/>
            <person name="Ogawa Y."/>
            <person name="Stamenkovic-Radak M."/>
            <person name="Jelic M."/>
            <person name="Veselinovic M.S."/>
            <person name="Tanaskovic M."/>
            <person name="Eric P."/>
            <person name="Gao J.J."/>
            <person name="Katoh T.K."/>
            <person name="Toda M.J."/>
            <person name="Watabe H."/>
            <person name="Watada M."/>
            <person name="Davis J.S."/>
            <person name="Moyle L.C."/>
            <person name="Manoli G."/>
            <person name="Bertolini E."/>
            <person name="Kostal V."/>
            <person name="Hawley R.S."/>
            <person name="Takahashi A."/>
            <person name="Jones C.D."/>
            <person name="Price D.K."/>
            <person name="Whiteman N."/>
            <person name="Kopp A."/>
            <person name="Matute D.R."/>
            <person name="Petrov D.A."/>
        </authorList>
    </citation>
    <scope>NUCLEOTIDE SEQUENCE [LARGE SCALE GENOMIC DNA]</scope>
</reference>
<dbReference type="InterPro" id="IPR051487">
    <property type="entry name" value="Ser/Thr_Proteases_Immune/Dev"/>
</dbReference>
<dbReference type="EnsemblMetazoa" id="XM_017135745.2">
    <property type="protein sequence ID" value="XP_016991234.2"/>
    <property type="gene ID" value="LOC108053156"/>
</dbReference>
<feature type="signal peptide" evidence="3">
    <location>
        <begin position="1"/>
        <end position="18"/>
    </location>
</feature>
<dbReference type="RefSeq" id="XP_016991234.2">
    <property type="nucleotide sequence ID" value="XM_017135745.2"/>
</dbReference>
<dbReference type="SMART" id="SM00020">
    <property type="entry name" value="Tryp_SPc"/>
    <property type="match status" value="1"/>
</dbReference>
<keyword evidence="6" id="KW-1185">Reference proteome</keyword>
<feature type="chain" id="PRO_5046532025" description="Peptidase S1 domain-containing protein" evidence="3">
    <location>
        <begin position="19"/>
        <end position="337"/>
    </location>
</feature>
<dbReference type="InterPro" id="IPR009003">
    <property type="entry name" value="Peptidase_S1_PA"/>
</dbReference>
<evidence type="ECO:0000259" key="4">
    <source>
        <dbReference type="PROSITE" id="PS50240"/>
    </source>
</evidence>
<dbReference type="InterPro" id="IPR001314">
    <property type="entry name" value="Peptidase_S1A"/>
</dbReference>
<comment type="similarity">
    <text evidence="2">Belongs to the peptidase S1 family. CLIP subfamily.</text>
</comment>
<dbReference type="SUPFAM" id="SSF50494">
    <property type="entry name" value="Trypsin-like serine proteases"/>
    <property type="match status" value="1"/>
</dbReference>
<evidence type="ECO:0000256" key="3">
    <source>
        <dbReference type="SAM" id="SignalP"/>
    </source>
</evidence>
<dbReference type="Proteomes" id="UP001652680">
    <property type="component" value="Unassembled WGS sequence"/>
</dbReference>
<evidence type="ECO:0000256" key="2">
    <source>
        <dbReference type="ARBA" id="ARBA00024195"/>
    </source>
</evidence>
<proteinExistence type="inferred from homology"/>
<evidence type="ECO:0000313" key="5">
    <source>
        <dbReference type="EnsemblMetazoa" id="XP_016991234.2"/>
    </source>
</evidence>